<dbReference type="PANTHER" id="PTHR33744">
    <property type="entry name" value="CARBOHYDRATE DIACID REGULATOR"/>
    <property type="match status" value="1"/>
</dbReference>
<dbReference type="Gene3D" id="1.10.10.2840">
    <property type="entry name" value="PucR C-terminal helix-turn-helix domain"/>
    <property type="match status" value="1"/>
</dbReference>
<evidence type="ECO:0000259" key="3">
    <source>
        <dbReference type="Pfam" id="PF17853"/>
    </source>
</evidence>
<gene>
    <name evidence="4" type="ORF">R4Z09_21340</name>
</gene>
<name>A0ABZ2C9X2_9BACI</name>
<dbReference type="Pfam" id="PF13556">
    <property type="entry name" value="HTH_30"/>
    <property type="match status" value="1"/>
</dbReference>
<dbReference type="Proteomes" id="UP001357223">
    <property type="component" value="Chromosome"/>
</dbReference>
<sequence length="737" mass="84679">MSVSKQDALMERIETHLRKTARQLIKVNTEEEALQYLTDSFRLELYCDFVGVIIKEDNLFIPKAWSGHIPSVTNAFPLLVEECSAKLMRYSLTDESQHVGCRFADMLKQNEVKTWFSVPLKDDHHHYGFCVLGFLNYVPLLDMEKTFEDFGQDIALAISITRQKEAQLRKVEGIEWISQNFSLGTPIEQHIHELTTRAGTGTDADLACIYLYNASLDCLELQKPFFGEIEPDATILMNHYILKDHFPFLETIGGRQLTVPIVMGVKPMGVLHIEKIKGDVFQDEDLKILELLSKYFSSILENAGLFNNEKSHKKKLQSLIKYQQALVKETVDDHNFDGITTMLYQLFENTVILFDRFLRPISYVFREADQDPNLMSVIIKGAQKAIASDKNDETLIVETNSDTEVRYSLWPVAGGNSLLGYLAIQLSNEKMDEYDQLAVELARNICSIQFIKQKLVLDGREQAKDSFIGKLLAEKIEDTGHIIQYANLFQWDLFRSHRVSTISIKLHQKVIETSNLLEQQAKKTSIWEFIKSILLDINDKIITASHDDHFILIVPAEAEGEQPRVFWKTLYGKLKKSSEVQVSKCQILLGIGERTTVIQDYHVSYQQSIQALNVVKSRFSDDGFSMFEDLGSYTIFSQFKETKAIHLFLKKYMEPLLKYSEDKNIDLCHTLYVFLQNNGNVKITAEDLFIHRSSLLYRLEKIESLIGEDLNNAEVRLNLMMAFKLFDLYGDEMPPAK</sequence>
<comment type="similarity">
    <text evidence="1">Belongs to the CdaR family.</text>
</comment>
<dbReference type="InterPro" id="IPR041522">
    <property type="entry name" value="CdaR_GGDEF"/>
</dbReference>
<organism evidence="4 5">
    <name type="scientific">Niallia oryzisoli</name>
    <dbReference type="NCBI Taxonomy" id="1737571"/>
    <lineage>
        <taxon>Bacteria</taxon>
        <taxon>Bacillati</taxon>
        <taxon>Bacillota</taxon>
        <taxon>Bacilli</taxon>
        <taxon>Bacillales</taxon>
        <taxon>Bacillaceae</taxon>
        <taxon>Niallia</taxon>
    </lineage>
</organism>
<dbReference type="InterPro" id="IPR025736">
    <property type="entry name" value="PucR_C-HTH_dom"/>
</dbReference>
<evidence type="ECO:0000259" key="2">
    <source>
        <dbReference type="Pfam" id="PF13556"/>
    </source>
</evidence>
<protein>
    <submittedName>
        <fullName evidence="4">Helix-turn-helix domain-containing protein</fullName>
    </submittedName>
</protein>
<dbReference type="PANTHER" id="PTHR33744:SF1">
    <property type="entry name" value="DNA-BINDING TRANSCRIPTIONAL ACTIVATOR ADER"/>
    <property type="match status" value="1"/>
</dbReference>
<evidence type="ECO:0000313" key="5">
    <source>
        <dbReference type="Proteomes" id="UP001357223"/>
    </source>
</evidence>
<dbReference type="InterPro" id="IPR042070">
    <property type="entry name" value="PucR_C-HTH_sf"/>
</dbReference>
<proteinExistence type="inferred from homology"/>
<feature type="domain" description="PucR C-terminal helix-turn-helix" evidence="2">
    <location>
        <begin position="667"/>
        <end position="724"/>
    </location>
</feature>
<dbReference type="Pfam" id="PF17853">
    <property type="entry name" value="GGDEF_2"/>
    <property type="match status" value="1"/>
</dbReference>
<accession>A0ABZ2C9X2</accession>
<dbReference type="InterPro" id="IPR051448">
    <property type="entry name" value="CdaR-like_regulators"/>
</dbReference>
<keyword evidence="5" id="KW-1185">Reference proteome</keyword>
<evidence type="ECO:0000313" key="4">
    <source>
        <dbReference type="EMBL" id="WVX79808.1"/>
    </source>
</evidence>
<dbReference type="SUPFAM" id="SSF55781">
    <property type="entry name" value="GAF domain-like"/>
    <property type="match status" value="1"/>
</dbReference>
<dbReference type="EMBL" id="CP137640">
    <property type="protein sequence ID" value="WVX79808.1"/>
    <property type="molecule type" value="Genomic_DNA"/>
</dbReference>
<dbReference type="Gene3D" id="3.30.450.40">
    <property type="match status" value="1"/>
</dbReference>
<reference evidence="4 5" key="1">
    <citation type="submission" date="2023-10" db="EMBL/GenBank/DDBJ databases">
        <title>Niallia locisalis sp.nov. isolated from a salt pond sample.</title>
        <authorList>
            <person name="Li X.-J."/>
            <person name="Dong L."/>
        </authorList>
    </citation>
    <scope>NUCLEOTIDE SEQUENCE [LARGE SCALE GENOMIC DNA]</scope>
    <source>
        <strain evidence="4 5">DSM 29761</strain>
    </source>
</reference>
<feature type="domain" description="CdaR GGDEF-like" evidence="3">
    <location>
        <begin position="479"/>
        <end position="614"/>
    </location>
</feature>
<evidence type="ECO:0000256" key="1">
    <source>
        <dbReference type="ARBA" id="ARBA00006754"/>
    </source>
</evidence>
<dbReference type="RefSeq" id="WP_338448739.1">
    <property type="nucleotide sequence ID" value="NZ_CP137640.1"/>
</dbReference>
<dbReference type="InterPro" id="IPR029016">
    <property type="entry name" value="GAF-like_dom_sf"/>
</dbReference>